<dbReference type="InterPro" id="IPR010684">
    <property type="entry name" value="RNA_pol_II_trans_fac_SIII_A"/>
</dbReference>
<feature type="compositionally biased region" description="Polar residues" evidence="1">
    <location>
        <begin position="211"/>
        <end position="222"/>
    </location>
</feature>
<dbReference type="OrthoDB" id="21513at2759"/>
<accession>A0A9Q5N2S2</accession>
<dbReference type="GO" id="GO:0070449">
    <property type="term" value="C:elongin complex"/>
    <property type="evidence" value="ECO:0007669"/>
    <property type="project" value="InterPro"/>
</dbReference>
<feature type="compositionally biased region" description="Low complexity" evidence="1">
    <location>
        <begin position="191"/>
        <end position="207"/>
    </location>
</feature>
<feature type="region of interest" description="Disordered" evidence="1">
    <location>
        <begin position="191"/>
        <end position="269"/>
    </location>
</feature>
<reference evidence="2" key="1">
    <citation type="submission" date="2016-06" db="EMBL/GenBank/DDBJ databases">
        <title>Draft Genome sequence of the fungus Inonotus baumii.</title>
        <authorList>
            <person name="Zhu H."/>
            <person name="Lin W."/>
        </authorList>
    </citation>
    <scope>NUCLEOTIDE SEQUENCE</scope>
    <source>
        <strain evidence="2">821</strain>
    </source>
</reference>
<proteinExistence type="predicted"/>
<evidence type="ECO:0000313" key="2">
    <source>
        <dbReference type="EMBL" id="OCB84121.1"/>
    </source>
</evidence>
<evidence type="ECO:0000313" key="3">
    <source>
        <dbReference type="Proteomes" id="UP000757232"/>
    </source>
</evidence>
<gene>
    <name evidence="2" type="ORF">A7U60_g8794</name>
</gene>
<dbReference type="AlphaFoldDB" id="A0A9Q5N2S2"/>
<dbReference type="Gene3D" id="6.10.250.3180">
    <property type="match status" value="1"/>
</dbReference>
<dbReference type="EMBL" id="LNZH02000216">
    <property type="protein sequence ID" value="OCB84121.1"/>
    <property type="molecule type" value="Genomic_DNA"/>
</dbReference>
<comment type="caution">
    <text evidence="2">The sequence shown here is derived from an EMBL/GenBank/DDBJ whole genome shotgun (WGS) entry which is preliminary data.</text>
</comment>
<feature type="compositionally biased region" description="Polar residues" evidence="1">
    <location>
        <begin position="244"/>
        <end position="254"/>
    </location>
</feature>
<dbReference type="GO" id="GO:0006368">
    <property type="term" value="P:transcription elongation by RNA polymerase II"/>
    <property type="evidence" value="ECO:0007669"/>
    <property type="project" value="InterPro"/>
</dbReference>
<evidence type="ECO:0000256" key="1">
    <source>
        <dbReference type="SAM" id="MobiDB-lite"/>
    </source>
</evidence>
<sequence>MIASPNPHPYSFTELWKEICIRSYPLIVDQKLNPAYEEPESWRDEFFRIKGEQDKRFEDAANRIRNQRIGAEELKRKRQAKLTDRVIPPKRPRSNGKNASSHVFAYSMYLTYAFACTMRSSGPATPQTLLQKTRREATKIQKSVFGPRNLPSLAPGNSSGFRSKVDVANAKLSQKGSNSVLVNTITARVPGGLSSKPSQLSPSSWKPEPSTKVSVLKAQTQQEPRKHAGIVSVQNGIPRKSLSAPLTQKKSASTLLLPKQWNPSQLQSR</sequence>
<name>A0A9Q5N2S2_SANBA</name>
<keyword evidence="3" id="KW-1185">Reference proteome</keyword>
<organism evidence="2 3">
    <name type="scientific">Sanghuangporus baumii</name>
    <name type="common">Phellinus baumii</name>
    <dbReference type="NCBI Taxonomy" id="108892"/>
    <lineage>
        <taxon>Eukaryota</taxon>
        <taxon>Fungi</taxon>
        <taxon>Dikarya</taxon>
        <taxon>Basidiomycota</taxon>
        <taxon>Agaricomycotina</taxon>
        <taxon>Agaricomycetes</taxon>
        <taxon>Hymenochaetales</taxon>
        <taxon>Hymenochaetaceae</taxon>
        <taxon>Sanghuangporus</taxon>
    </lineage>
</organism>
<protein>
    <submittedName>
        <fullName evidence="2">Uncharacterized protein</fullName>
    </submittedName>
</protein>
<dbReference type="Pfam" id="PF06881">
    <property type="entry name" value="Elongin_A"/>
    <property type="match status" value="1"/>
</dbReference>
<dbReference type="Proteomes" id="UP000757232">
    <property type="component" value="Unassembled WGS sequence"/>
</dbReference>